<dbReference type="InterPro" id="IPR000834">
    <property type="entry name" value="Peptidase_M14"/>
</dbReference>
<evidence type="ECO:0000256" key="5">
    <source>
        <dbReference type="PROSITE-ProRule" id="PRU01379"/>
    </source>
</evidence>
<dbReference type="PROSITE" id="PS52035">
    <property type="entry name" value="PEPTIDASE_M14"/>
    <property type="match status" value="1"/>
</dbReference>
<reference evidence="7 8" key="1">
    <citation type="journal article" date="2015" name="Stand. Genomic Sci.">
        <title>Genomic information of the arsenic-resistant bacterium Lysobacter arseniciresistens type strain ZS79(T) and comparison of Lysobacter draft genomes.</title>
        <authorList>
            <person name="Liu L."/>
            <person name="Zhang S."/>
            <person name="Luo M."/>
            <person name="Wang G."/>
        </authorList>
    </citation>
    <scope>NUCLEOTIDE SEQUENCE [LARGE SCALE GENOMIC DNA]</scope>
    <source>
        <strain evidence="7 8">ZS79</strain>
    </source>
</reference>
<feature type="active site" description="Proton donor/acceptor" evidence="5">
    <location>
        <position position="274"/>
    </location>
</feature>
<keyword evidence="4" id="KW-0862">Zinc</keyword>
<evidence type="ECO:0000256" key="3">
    <source>
        <dbReference type="ARBA" id="ARBA00022801"/>
    </source>
</evidence>
<comment type="cofactor">
    <cofactor evidence="1">
        <name>Zn(2+)</name>
        <dbReference type="ChEBI" id="CHEBI:29105"/>
    </cofactor>
</comment>
<gene>
    <name evidence="7" type="ORF">N799_01195</name>
</gene>
<dbReference type="EMBL" id="AVPT01000001">
    <property type="protein sequence ID" value="KGM57808.1"/>
    <property type="molecule type" value="Genomic_DNA"/>
</dbReference>
<dbReference type="STRING" id="913325.N799_01195"/>
<accession>A0A0A0F629</accession>
<comment type="similarity">
    <text evidence="5">Belongs to the peptidase M14 family.</text>
</comment>
<dbReference type="GO" id="GO:0004181">
    <property type="term" value="F:metallocarboxypeptidase activity"/>
    <property type="evidence" value="ECO:0007669"/>
    <property type="project" value="InterPro"/>
</dbReference>
<proteinExistence type="inferred from homology"/>
<dbReference type="OrthoDB" id="5290048at2"/>
<evidence type="ECO:0000313" key="8">
    <source>
        <dbReference type="Proteomes" id="UP000029989"/>
    </source>
</evidence>
<dbReference type="GO" id="GO:0008270">
    <property type="term" value="F:zinc ion binding"/>
    <property type="evidence" value="ECO:0007669"/>
    <property type="project" value="InterPro"/>
</dbReference>
<dbReference type="InterPro" id="IPR055438">
    <property type="entry name" value="AstE_AspA_cat"/>
</dbReference>
<keyword evidence="3" id="KW-0378">Hydrolase</keyword>
<dbReference type="Pfam" id="PF24827">
    <property type="entry name" value="AstE_AspA_cat"/>
    <property type="match status" value="1"/>
</dbReference>
<comment type="caution">
    <text evidence="7">The sequence shown here is derived from an EMBL/GenBank/DDBJ whole genome shotgun (WGS) entry which is preliminary data.</text>
</comment>
<dbReference type="Proteomes" id="UP000029989">
    <property type="component" value="Unassembled WGS sequence"/>
</dbReference>
<evidence type="ECO:0000256" key="2">
    <source>
        <dbReference type="ARBA" id="ARBA00022723"/>
    </source>
</evidence>
<dbReference type="SUPFAM" id="SSF53187">
    <property type="entry name" value="Zn-dependent exopeptidases"/>
    <property type="match status" value="1"/>
</dbReference>
<dbReference type="Gene3D" id="3.40.630.10">
    <property type="entry name" value="Zn peptidases"/>
    <property type="match status" value="1"/>
</dbReference>
<evidence type="ECO:0000259" key="6">
    <source>
        <dbReference type="PROSITE" id="PS52035"/>
    </source>
</evidence>
<dbReference type="RefSeq" id="WP_036206514.1">
    <property type="nucleotide sequence ID" value="NZ_AVPT01000001.1"/>
</dbReference>
<evidence type="ECO:0000256" key="1">
    <source>
        <dbReference type="ARBA" id="ARBA00001947"/>
    </source>
</evidence>
<protein>
    <submittedName>
        <fullName evidence="7">Peptidase</fullName>
    </submittedName>
</protein>
<evidence type="ECO:0000256" key="4">
    <source>
        <dbReference type="ARBA" id="ARBA00022833"/>
    </source>
</evidence>
<dbReference type="CDD" id="cd06231">
    <property type="entry name" value="M14_REP34-like"/>
    <property type="match status" value="1"/>
</dbReference>
<dbReference type="GO" id="GO:0016788">
    <property type="term" value="F:hydrolase activity, acting on ester bonds"/>
    <property type="evidence" value="ECO:0007669"/>
    <property type="project" value="InterPro"/>
</dbReference>
<evidence type="ECO:0000313" key="7">
    <source>
        <dbReference type="EMBL" id="KGM57808.1"/>
    </source>
</evidence>
<sequence>MNHASFYPIGTPGVAWGDAERAQWLARQSVQRSYRDDVVAAIERLRDRFEVRQYGELHYGADHYPLFALKSRDWRDDLPVMLVTGGVHGYETSGVHGALQFLARDAADYAGRVNLVVAPCVSPWGYERVHRWNMHAVDPNRSFTDDSPAAESRALMALVEPFRDEVVMHIDLHETTDSDESEFRPALAARDGKPYEPGEIPDGFYLVGDSDNPQPAFQQAIIEAVAKVTHIAPADANGEIIGSEVVAPGVINYPVKSLGLCAGVTDARYVTTTEVYPDSPKATPQQCNDAQVAAVRAAIDFVLEQGAR</sequence>
<keyword evidence="8" id="KW-1185">Reference proteome</keyword>
<keyword evidence="2" id="KW-0479">Metal-binding</keyword>
<name>A0A0A0F629_9GAMM</name>
<dbReference type="eggNOG" id="COG2866">
    <property type="taxonomic scope" value="Bacteria"/>
</dbReference>
<feature type="domain" description="Peptidase M14" evidence="6">
    <location>
        <begin position="30"/>
        <end position="306"/>
    </location>
</feature>
<dbReference type="AlphaFoldDB" id="A0A0A0F629"/>
<organism evidence="7 8">
    <name type="scientific">Lysobacter arseniciresistens ZS79</name>
    <dbReference type="NCBI Taxonomy" id="913325"/>
    <lineage>
        <taxon>Bacteria</taxon>
        <taxon>Pseudomonadati</taxon>
        <taxon>Pseudomonadota</taxon>
        <taxon>Gammaproteobacteria</taxon>
        <taxon>Lysobacterales</taxon>
        <taxon>Lysobacteraceae</taxon>
        <taxon>Novilysobacter</taxon>
    </lineage>
</organism>
<dbReference type="GO" id="GO:0006508">
    <property type="term" value="P:proteolysis"/>
    <property type="evidence" value="ECO:0007669"/>
    <property type="project" value="InterPro"/>
</dbReference>